<dbReference type="Gene3D" id="3.40.1360.10">
    <property type="match status" value="1"/>
</dbReference>
<evidence type="ECO:0000259" key="15">
    <source>
        <dbReference type="PROSITE" id="PS50880"/>
    </source>
</evidence>
<evidence type="ECO:0000256" key="2">
    <source>
        <dbReference type="ARBA" id="ARBA00022515"/>
    </source>
</evidence>
<dbReference type="GO" id="GO:0006269">
    <property type="term" value="P:DNA replication, synthesis of primer"/>
    <property type="evidence" value="ECO:0007669"/>
    <property type="project" value="UniProtKB-UniRule"/>
</dbReference>
<name>A0A1F6CI29_9BACT</name>
<evidence type="ECO:0000256" key="9">
    <source>
        <dbReference type="ARBA" id="ARBA00022842"/>
    </source>
</evidence>
<protein>
    <recommendedName>
        <fullName evidence="12 13">DNA primase</fullName>
        <ecNumber evidence="12">2.7.7.101</ecNumber>
    </recommendedName>
</protein>
<dbReference type="AlphaFoldDB" id="A0A1F6CI29"/>
<dbReference type="SMART" id="SM00400">
    <property type="entry name" value="ZnF_CHCC"/>
    <property type="match status" value="1"/>
</dbReference>
<dbReference type="GO" id="GO:0005737">
    <property type="term" value="C:cytoplasm"/>
    <property type="evidence" value="ECO:0007669"/>
    <property type="project" value="TreeGrafter"/>
</dbReference>
<dbReference type="InterPro" id="IPR050219">
    <property type="entry name" value="DnaG_primase"/>
</dbReference>
<dbReference type="InterPro" id="IPR013264">
    <property type="entry name" value="DNAG_N"/>
</dbReference>
<comment type="cofactor">
    <cofactor evidence="12 13 14">
        <name>Zn(2+)</name>
        <dbReference type="ChEBI" id="CHEBI:29105"/>
    </cofactor>
    <text evidence="12 13 14">Binds 1 zinc ion per monomer.</text>
</comment>
<evidence type="ECO:0000256" key="7">
    <source>
        <dbReference type="ARBA" id="ARBA00022771"/>
    </source>
</evidence>
<feature type="zinc finger region" description="CHC2-type" evidence="12 14">
    <location>
        <begin position="35"/>
        <end position="59"/>
    </location>
</feature>
<keyword evidence="9" id="KW-0460">Magnesium</keyword>
<dbReference type="InterPro" id="IPR037068">
    <property type="entry name" value="DNA_primase_core_N_sf"/>
</dbReference>
<dbReference type="Pfam" id="PF13155">
    <property type="entry name" value="Toprim_2"/>
    <property type="match status" value="1"/>
</dbReference>
<dbReference type="Gene3D" id="3.90.580.10">
    <property type="entry name" value="Zinc finger, CHC2-type domain"/>
    <property type="match status" value="1"/>
</dbReference>
<evidence type="ECO:0000256" key="1">
    <source>
        <dbReference type="ARBA" id="ARBA00022478"/>
    </source>
</evidence>
<evidence type="ECO:0000256" key="10">
    <source>
        <dbReference type="ARBA" id="ARBA00023125"/>
    </source>
</evidence>
<feature type="domain" description="Toprim" evidence="15">
    <location>
        <begin position="253"/>
        <end position="332"/>
    </location>
</feature>
<dbReference type="GO" id="GO:1990077">
    <property type="term" value="C:primosome complex"/>
    <property type="evidence" value="ECO:0007669"/>
    <property type="project" value="UniProtKB-KW"/>
</dbReference>
<dbReference type="PROSITE" id="PS50880">
    <property type="entry name" value="TOPRIM"/>
    <property type="match status" value="1"/>
</dbReference>
<gene>
    <name evidence="12" type="primary">dnaG</name>
    <name evidence="16" type="ORF">A2678_02065</name>
</gene>
<reference evidence="16 17" key="1">
    <citation type="journal article" date="2016" name="Nat. Commun.">
        <title>Thousands of microbial genomes shed light on interconnected biogeochemical processes in an aquifer system.</title>
        <authorList>
            <person name="Anantharaman K."/>
            <person name="Brown C.T."/>
            <person name="Hug L.A."/>
            <person name="Sharon I."/>
            <person name="Castelle C.J."/>
            <person name="Probst A.J."/>
            <person name="Thomas B.C."/>
            <person name="Singh A."/>
            <person name="Wilkins M.J."/>
            <person name="Karaoz U."/>
            <person name="Brodie E.L."/>
            <person name="Williams K.H."/>
            <person name="Hubbard S.S."/>
            <person name="Banfield J.F."/>
        </authorList>
    </citation>
    <scope>NUCLEOTIDE SEQUENCE [LARGE SCALE GENOMIC DNA]</scope>
</reference>
<proteinExistence type="inferred from homology"/>
<comment type="caution">
    <text evidence="16">The sequence shown here is derived from an EMBL/GenBank/DDBJ whole genome shotgun (WGS) entry which is preliminary data.</text>
</comment>
<evidence type="ECO:0000256" key="11">
    <source>
        <dbReference type="ARBA" id="ARBA00023163"/>
    </source>
</evidence>
<keyword evidence="6 12" id="KW-0479">Metal-binding</keyword>
<comment type="subunit">
    <text evidence="12">Monomer. Interacts with DnaB.</text>
</comment>
<evidence type="ECO:0000256" key="3">
    <source>
        <dbReference type="ARBA" id="ARBA00022679"/>
    </source>
</evidence>
<dbReference type="STRING" id="1798481.A2678_02065"/>
<comment type="similarity">
    <text evidence="12 13">Belongs to the DnaG primase family.</text>
</comment>
<comment type="domain">
    <text evidence="12">Contains an N-terminal zinc-binding domain, a central core domain that contains the primase activity, and a C-terminal DnaB-binding domain.</text>
</comment>
<dbReference type="EC" id="2.7.7.101" evidence="12"/>
<dbReference type="HAMAP" id="MF_00974">
    <property type="entry name" value="DNA_primase_DnaG"/>
    <property type="match status" value="1"/>
</dbReference>
<dbReference type="InterPro" id="IPR036977">
    <property type="entry name" value="DNA_primase_Znf_CHC2"/>
</dbReference>
<dbReference type="SMART" id="SM00493">
    <property type="entry name" value="TOPRIM"/>
    <property type="match status" value="1"/>
</dbReference>
<keyword evidence="2 12" id="KW-0639">Primosome</keyword>
<evidence type="ECO:0000256" key="6">
    <source>
        <dbReference type="ARBA" id="ARBA00022723"/>
    </source>
</evidence>
<dbReference type="Pfam" id="PF01807">
    <property type="entry name" value="Zn_ribbon_DnaG"/>
    <property type="match status" value="1"/>
</dbReference>
<dbReference type="GO" id="GO:0003677">
    <property type="term" value="F:DNA binding"/>
    <property type="evidence" value="ECO:0007669"/>
    <property type="project" value="UniProtKB-KW"/>
</dbReference>
<keyword evidence="8 12" id="KW-0862">Zinc</keyword>
<keyword evidence="11 12" id="KW-0804">Transcription</keyword>
<keyword evidence="5 12" id="KW-0235">DNA replication</keyword>
<dbReference type="GO" id="GO:0000428">
    <property type="term" value="C:DNA-directed RNA polymerase complex"/>
    <property type="evidence" value="ECO:0007669"/>
    <property type="project" value="UniProtKB-KW"/>
</dbReference>
<evidence type="ECO:0000256" key="13">
    <source>
        <dbReference type="PIRNR" id="PIRNR002811"/>
    </source>
</evidence>
<dbReference type="PIRSF" id="PIRSF002811">
    <property type="entry name" value="DnaG"/>
    <property type="match status" value="1"/>
</dbReference>
<accession>A0A1F6CI29</accession>
<comment type="catalytic activity">
    <reaction evidence="12">
        <text>ssDNA + n NTP = ssDNA/pppN(pN)n-1 hybrid + (n-1) diphosphate.</text>
        <dbReference type="EC" id="2.7.7.101"/>
    </reaction>
</comment>
<dbReference type="GO" id="GO:0003899">
    <property type="term" value="F:DNA-directed RNA polymerase activity"/>
    <property type="evidence" value="ECO:0007669"/>
    <property type="project" value="UniProtKB-UniRule"/>
</dbReference>
<evidence type="ECO:0000256" key="8">
    <source>
        <dbReference type="ARBA" id="ARBA00022833"/>
    </source>
</evidence>
<dbReference type="GO" id="GO:0008270">
    <property type="term" value="F:zinc ion binding"/>
    <property type="evidence" value="ECO:0007669"/>
    <property type="project" value="UniProtKB-UniRule"/>
</dbReference>
<organism evidence="16 17">
    <name type="scientific">Candidatus Kaiserbacteria bacterium RIFCSPHIGHO2_01_FULL_53_31</name>
    <dbReference type="NCBI Taxonomy" id="1798481"/>
    <lineage>
        <taxon>Bacteria</taxon>
        <taxon>Candidatus Kaiseribacteriota</taxon>
    </lineage>
</organism>
<evidence type="ECO:0000256" key="4">
    <source>
        <dbReference type="ARBA" id="ARBA00022695"/>
    </source>
</evidence>
<keyword evidence="1 12" id="KW-0240">DNA-directed RNA polymerase</keyword>
<dbReference type="CDD" id="cd03364">
    <property type="entry name" value="TOPRIM_DnaG_primases"/>
    <property type="match status" value="1"/>
</dbReference>
<dbReference type="Proteomes" id="UP000178815">
    <property type="component" value="Unassembled WGS sequence"/>
</dbReference>
<dbReference type="PANTHER" id="PTHR30313:SF2">
    <property type="entry name" value="DNA PRIMASE"/>
    <property type="match status" value="1"/>
</dbReference>
<dbReference type="EMBL" id="MFKU01000010">
    <property type="protein sequence ID" value="OGG48630.1"/>
    <property type="molecule type" value="Genomic_DNA"/>
</dbReference>
<comment type="function">
    <text evidence="12 13">RNA polymerase that catalyzes the synthesis of short RNA molecules used as primers for DNA polymerase during DNA replication.</text>
</comment>
<dbReference type="FunFam" id="3.90.580.10:FF:000001">
    <property type="entry name" value="DNA primase"/>
    <property type="match status" value="1"/>
</dbReference>
<keyword evidence="10 12" id="KW-0238">DNA-binding</keyword>
<keyword evidence="4 12" id="KW-0548">Nucleotidyltransferase</keyword>
<dbReference type="NCBIfam" id="TIGR01391">
    <property type="entry name" value="dnaG"/>
    <property type="match status" value="1"/>
</dbReference>
<dbReference type="SUPFAM" id="SSF56731">
    <property type="entry name" value="DNA primase core"/>
    <property type="match status" value="1"/>
</dbReference>
<evidence type="ECO:0000313" key="16">
    <source>
        <dbReference type="EMBL" id="OGG48630.1"/>
    </source>
</evidence>
<dbReference type="InterPro" id="IPR002694">
    <property type="entry name" value="Znf_CHC2"/>
</dbReference>
<evidence type="ECO:0000256" key="14">
    <source>
        <dbReference type="PIRSR" id="PIRSR002811-1"/>
    </source>
</evidence>
<dbReference type="InterPro" id="IPR034151">
    <property type="entry name" value="TOPRIM_DnaG_bac"/>
</dbReference>
<evidence type="ECO:0000313" key="17">
    <source>
        <dbReference type="Proteomes" id="UP000178815"/>
    </source>
</evidence>
<dbReference type="InterPro" id="IPR030846">
    <property type="entry name" value="DnaG_bac"/>
</dbReference>
<dbReference type="Pfam" id="PF08275">
    <property type="entry name" value="DNAG_N"/>
    <property type="match status" value="1"/>
</dbReference>
<dbReference type="Gene3D" id="3.90.980.10">
    <property type="entry name" value="DNA primase, catalytic core, N-terminal domain"/>
    <property type="match status" value="1"/>
</dbReference>
<dbReference type="PANTHER" id="PTHR30313">
    <property type="entry name" value="DNA PRIMASE"/>
    <property type="match status" value="1"/>
</dbReference>
<keyword evidence="3 12" id="KW-0808">Transferase</keyword>
<dbReference type="InterPro" id="IPR006171">
    <property type="entry name" value="TOPRIM_dom"/>
</dbReference>
<evidence type="ECO:0000256" key="5">
    <source>
        <dbReference type="ARBA" id="ARBA00022705"/>
    </source>
</evidence>
<sequence>MTDSVSEIKDRLSIIDIVSPHVKLVRAGKSMMGLCPFHKEKTPSFHVSVERGSWHCFGCDEGGDIFSFVQKIDGVDFKGALKILAEKAGVLLDFARGKAGDEATSKKERLREVMQRAARWYEGNFPESIAKAYAKSRGLADDTRTIWGLGYAPDAWRALLEAMTAENFTIEELLAAGLIKEADGKKGTYYDRFRNRLMFPIRDVVGRVVAFTGRALSADEPAKYLNSPETALYHKSEILFALDRAKDAIRTRGFTLLVEGQMDVLHAHQAGFENAVALSGTALTEKHVALMKRYSENLMLVLDADTAGLAATAKSAQLALREGLRVKAVRLPQGKDPADLISEDHNDFSARVKAAKPIVEFFLSVLSEKEADPHRLVRTAETVVLPLIAAMKSPMEREHFLQVAARSLGLSTEAVRETLSHTRHEVRGMRDDGTSSRISNLTPRTSARETRELQLLGALCAYPDTPLARRIEAEYARITGVQVPPLETLPESAVFEAEQACGEDPLETAADELLHAFESAVIREAYQKAVEDLRRAEAAGDAAAVAGAQAVCAALSVRLSFIGT</sequence>
<evidence type="ECO:0000256" key="12">
    <source>
        <dbReference type="HAMAP-Rule" id="MF_00974"/>
    </source>
</evidence>
<dbReference type="InterPro" id="IPR006295">
    <property type="entry name" value="DNA_primase_DnaG"/>
</dbReference>
<dbReference type="SUPFAM" id="SSF57783">
    <property type="entry name" value="Zinc beta-ribbon"/>
    <property type="match status" value="1"/>
</dbReference>
<keyword evidence="7 12" id="KW-0863">Zinc-finger</keyword>